<dbReference type="PANTHER" id="PTHR13710:SF154">
    <property type="entry name" value="RECQ HELICASE, PUTATIVE (AFU_ORTHOLOGUE AFUA_6G14720)-RELATED"/>
    <property type="match status" value="1"/>
</dbReference>
<dbReference type="SMART" id="SM00487">
    <property type="entry name" value="DEXDc"/>
    <property type="match status" value="1"/>
</dbReference>
<name>A0AAV9VRW5_9PEZI</name>
<feature type="domain" description="Helicase C-terminal" evidence="8">
    <location>
        <begin position="415"/>
        <end position="562"/>
    </location>
</feature>
<reference evidence="9 10" key="1">
    <citation type="submission" date="2023-08" db="EMBL/GenBank/DDBJ databases">
        <authorList>
            <person name="Palmer J.M."/>
        </authorList>
    </citation>
    <scope>NUCLEOTIDE SEQUENCE [LARGE SCALE GENOMIC DNA]</scope>
    <source>
        <strain evidence="9 10">TWF481</strain>
    </source>
</reference>
<dbReference type="Pfam" id="PF00271">
    <property type="entry name" value="Helicase_C"/>
    <property type="match status" value="1"/>
</dbReference>
<dbReference type="InterPro" id="IPR011545">
    <property type="entry name" value="DEAD/DEAH_box_helicase_dom"/>
</dbReference>
<dbReference type="InterPro" id="IPR001650">
    <property type="entry name" value="Helicase_C-like"/>
</dbReference>
<keyword evidence="3" id="KW-0067">ATP-binding</keyword>
<keyword evidence="10" id="KW-1185">Reference proteome</keyword>
<evidence type="ECO:0000259" key="8">
    <source>
        <dbReference type="PROSITE" id="PS51194"/>
    </source>
</evidence>
<dbReference type="EC" id="5.6.2.4" evidence="5"/>
<feature type="compositionally biased region" description="Basic and acidic residues" evidence="6">
    <location>
        <begin position="147"/>
        <end position="165"/>
    </location>
</feature>
<dbReference type="SUPFAM" id="SSF52540">
    <property type="entry name" value="P-loop containing nucleoside triphosphate hydrolases"/>
    <property type="match status" value="1"/>
</dbReference>
<protein>
    <recommendedName>
        <fullName evidence="5">DNA 3'-5' helicase</fullName>
        <ecNumber evidence="5">5.6.2.4</ecNumber>
    </recommendedName>
</protein>
<dbReference type="GO" id="GO:0005737">
    <property type="term" value="C:cytoplasm"/>
    <property type="evidence" value="ECO:0007669"/>
    <property type="project" value="TreeGrafter"/>
</dbReference>
<evidence type="ECO:0000256" key="3">
    <source>
        <dbReference type="ARBA" id="ARBA00022840"/>
    </source>
</evidence>
<comment type="caution">
    <text evidence="9">The sequence shown here is derived from an EMBL/GenBank/DDBJ whole genome shotgun (WGS) entry which is preliminary data.</text>
</comment>
<evidence type="ECO:0000256" key="6">
    <source>
        <dbReference type="SAM" id="MobiDB-lite"/>
    </source>
</evidence>
<keyword evidence="2" id="KW-0547">Nucleotide-binding</keyword>
<evidence type="ECO:0000256" key="4">
    <source>
        <dbReference type="ARBA" id="ARBA00034617"/>
    </source>
</evidence>
<dbReference type="GO" id="GO:0009378">
    <property type="term" value="F:four-way junction helicase activity"/>
    <property type="evidence" value="ECO:0007669"/>
    <property type="project" value="TreeGrafter"/>
</dbReference>
<gene>
    <name evidence="9" type="ORF">TWF481_002606</name>
</gene>
<dbReference type="GO" id="GO:0000724">
    <property type="term" value="P:double-strand break repair via homologous recombination"/>
    <property type="evidence" value="ECO:0007669"/>
    <property type="project" value="TreeGrafter"/>
</dbReference>
<proteinExistence type="inferred from homology"/>
<comment type="catalytic activity">
    <reaction evidence="4">
        <text>Couples ATP hydrolysis with the unwinding of duplex DNA by translocating in the 3'-5' direction.</text>
        <dbReference type="EC" id="5.6.2.4"/>
    </reaction>
</comment>
<dbReference type="PANTHER" id="PTHR13710">
    <property type="entry name" value="DNA HELICASE RECQ FAMILY MEMBER"/>
    <property type="match status" value="1"/>
</dbReference>
<dbReference type="SMART" id="SM00490">
    <property type="entry name" value="HELICc"/>
    <property type="match status" value="1"/>
</dbReference>
<dbReference type="PROSITE" id="PS51192">
    <property type="entry name" value="HELICASE_ATP_BIND_1"/>
    <property type="match status" value="1"/>
</dbReference>
<dbReference type="InterPro" id="IPR027417">
    <property type="entry name" value="P-loop_NTPase"/>
</dbReference>
<organism evidence="9 10">
    <name type="scientific">Arthrobotrys musiformis</name>
    <dbReference type="NCBI Taxonomy" id="47236"/>
    <lineage>
        <taxon>Eukaryota</taxon>
        <taxon>Fungi</taxon>
        <taxon>Dikarya</taxon>
        <taxon>Ascomycota</taxon>
        <taxon>Pezizomycotina</taxon>
        <taxon>Orbiliomycetes</taxon>
        <taxon>Orbiliales</taxon>
        <taxon>Orbiliaceae</taxon>
        <taxon>Arthrobotrys</taxon>
    </lineage>
</organism>
<evidence type="ECO:0000313" key="10">
    <source>
        <dbReference type="Proteomes" id="UP001370758"/>
    </source>
</evidence>
<dbReference type="GO" id="GO:0003676">
    <property type="term" value="F:nucleic acid binding"/>
    <property type="evidence" value="ECO:0007669"/>
    <property type="project" value="InterPro"/>
</dbReference>
<dbReference type="GO" id="GO:0005694">
    <property type="term" value="C:chromosome"/>
    <property type="evidence" value="ECO:0007669"/>
    <property type="project" value="TreeGrafter"/>
</dbReference>
<accession>A0AAV9VRW5</accession>
<dbReference type="Proteomes" id="UP001370758">
    <property type="component" value="Unassembled WGS sequence"/>
</dbReference>
<dbReference type="Gene3D" id="3.40.50.300">
    <property type="entry name" value="P-loop containing nucleotide triphosphate hydrolases"/>
    <property type="match status" value="2"/>
</dbReference>
<feature type="region of interest" description="Disordered" evidence="6">
    <location>
        <begin position="134"/>
        <end position="165"/>
    </location>
</feature>
<dbReference type="AlphaFoldDB" id="A0AAV9VRW5"/>
<evidence type="ECO:0000256" key="2">
    <source>
        <dbReference type="ARBA" id="ARBA00022741"/>
    </source>
</evidence>
<evidence type="ECO:0000256" key="1">
    <source>
        <dbReference type="ARBA" id="ARBA00005446"/>
    </source>
</evidence>
<feature type="domain" description="Helicase ATP-binding" evidence="7">
    <location>
        <begin position="209"/>
        <end position="379"/>
    </location>
</feature>
<dbReference type="PROSITE" id="PS51194">
    <property type="entry name" value="HELICASE_CTER"/>
    <property type="match status" value="1"/>
</dbReference>
<evidence type="ECO:0000313" key="9">
    <source>
        <dbReference type="EMBL" id="KAK6495557.1"/>
    </source>
</evidence>
<dbReference type="Pfam" id="PF00270">
    <property type="entry name" value="DEAD"/>
    <property type="match status" value="1"/>
</dbReference>
<feature type="compositionally biased region" description="Basic residues" evidence="6">
    <location>
        <begin position="134"/>
        <end position="146"/>
    </location>
</feature>
<comment type="similarity">
    <text evidence="1">Belongs to the helicase family. RecQ subfamily.</text>
</comment>
<feature type="region of interest" description="Disordered" evidence="6">
    <location>
        <begin position="43"/>
        <end position="75"/>
    </location>
</feature>
<dbReference type="EMBL" id="JAVHJL010000012">
    <property type="protein sequence ID" value="KAK6495557.1"/>
    <property type="molecule type" value="Genomic_DNA"/>
</dbReference>
<dbReference type="InterPro" id="IPR014001">
    <property type="entry name" value="Helicase_ATP-bd"/>
</dbReference>
<sequence length="732" mass="81560">MAIAKETVLNGLPRLTVRDWHQLSVAIVNRVFKPRAADEGWDTQLDRELDVTGGGSAGAAEMEDDDEDSPVQNSAWDTQANHSTKIANLHYAVRGDTGCGASEKQLIEHYWSSLYWQNWLELLPSGLSAEVNRHRNGGRNASKHLRSNSDFDHDTEPSKRRELEFEPDDKKSIGHLGDREWSPEALQLEMLKKLGYPTYQSRYQMQALSDMVHQHPAVLVVLPTGGGKSLLFQLPPLLDGAGITVVIVPFVSLKDDMVDKCNRLNIPCDVWGGAPSFDNGNGNGNGNGTRPKLIFASLEHVGCQSFLAWLQMMNVTKRLDRIVLDECHLLLTSDADYRLDLRRLKHLRDIPVQMVYLTGSLPVSATQRLKSELLYSGECLFRTIRAPTARPNLKLQICRQEASKHDTIANLQIADWREKRSNINKRAIIFVKSKENGSKLATEIGCLFYHATLPDKDEIFHRWRAGTDPKDRIVVATSALYQGIDLPNINFVLMITPPDSMYHFVQAMGRGGRDGSVARILVLLHQNWKARVGPDLDAIQARYESFLGASTPQCRYRILNECLDGISQACGSTTATVNCDNCIISNTPGAVDDYDWFDPTLIICNYKNMILERANRKPRATTRDKCDPMRKIAARSSLTFDAANNNPGANPIVEGINTSSTNTNNTGRPPTLVCKTGGDVLRRSLKAGPNALAACNAADVGRIDRFKARLDEMTGHTGKFCGYCWLNERTYV</sequence>
<evidence type="ECO:0000259" key="7">
    <source>
        <dbReference type="PROSITE" id="PS51192"/>
    </source>
</evidence>
<dbReference type="GO" id="GO:0005524">
    <property type="term" value="F:ATP binding"/>
    <property type="evidence" value="ECO:0007669"/>
    <property type="project" value="UniProtKB-KW"/>
</dbReference>
<dbReference type="GO" id="GO:0043138">
    <property type="term" value="F:3'-5' DNA helicase activity"/>
    <property type="evidence" value="ECO:0007669"/>
    <property type="project" value="UniProtKB-EC"/>
</dbReference>
<evidence type="ECO:0000256" key="5">
    <source>
        <dbReference type="ARBA" id="ARBA00034808"/>
    </source>
</evidence>